<keyword evidence="3" id="KW-1185">Reference proteome</keyword>
<evidence type="ECO:0000313" key="2">
    <source>
        <dbReference type="EMBL" id="MED6135023.1"/>
    </source>
</evidence>
<reference evidence="2 3" key="1">
    <citation type="journal article" date="2023" name="Plants (Basel)">
        <title>Bridging the Gap: Combining Genomics and Transcriptomics Approaches to Understand Stylosanthes scabra, an Orphan Legume from the Brazilian Caatinga.</title>
        <authorList>
            <person name="Ferreira-Neto J.R.C."/>
            <person name="da Silva M.D."/>
            <person name="Binneck E."/>
            <person name="de Melo N.F."/>
            <person name="da Silva R.H."/>
            <person name="de Melo A.L.T.M."/>
            <person name="Pandolfi V."/>
            <person name="Bustamante F.O."/>
            <person name="Brasileiro-Vidal A.C."/>
            <person name="Benko-Iseppon A.M."/>
        </authorList>
    </citation>
    <scope>NUCLEOTIDE SEQUENCE [LARGE SCALE GENOMIC DNA]</scope>
    <source>
        <tissue evidence="2">Leaves</tissue>
    </source>
</reference>
<organism evidence="2 3">
    <name type="scientific">Stylosanthes scabra</name>
    <dbReference type="NCBI Taxonomy" id="79078"/>
    <lineage>
        <taxon>Eukaryota</taxon>
        <taxon>Viridiplantae</taxon>
        <taxon>Streptophyta</taxon>
        <taxon>Embryophyta</taxon>
        <taxon>Tracheophyta</taxon>
        <taxon>Spermatophyta</taxon>
        <taxon>Magnoliopsida</taxon>
        <taxon>eudicotyledons</taxon>
        <taxon>Gunneridae</taxon>
        <taxon>Pentapetalae</taxon>
        <taxon>rosids</taxon>
        <taxon>fabids</taxon>
        <taxon>Fabales</taxon>
        <taxon>Fabaceae</taxon>
        <taxon>Papilionoideae</taxon>
        <taxon>50 kb inversion clade</taxon>
        <taxon>dalbergioids sensu lato</taxon>
        <taxon>Dalbergieae</taxon>
        <taxon>Pterocarpus clade</taxon>
        <taxon>Stylosanthes</taxon>
    </lineage>
</organism>
<feature type="region of interest" description="Disordered" evidence="1">
    <location>
        <begin position="28"/>
        <end position="47"/>
    </location>
</feature>
<evidence type="ECO:0000313" key="3">
    <source>
        <dbReference type="Proteomes" id="UP001341840"/>
    </source>
</evidence>
<name>A0ABU6SGU3_9FABA</name>
<sequence>MLGVVDARGELIQEQFFYFGIARDGTRRQGGEPLTRRSGKSGREGSTFDLVDRTVTDHPVLEIIEMDMGVGGSVVFHVGSPTSVAVPSRGRFAIIQTTVVTPFSRRGLGSLSPPRWEARLGSGTPSRWSSSARLLVPRGGSEIGILFSQFSNLQLHRLHAMSQLLGDLGFVRSNSAERSGGQTAWYNPVESTLSIAMDWIMRGRLPVLDSSRIRISITISGGFVSCGVEV</sequence>
<dbReference type="Proteomes" id="UP001341840">
    <property type="component" value="Unassembled WGS sequence"/>
</dbReference>
<comment type="caution">
    <text evidence="2">The sequence shown here is derived from an EMBL/GenBank/DDBJ whole genome shotgun (WGS) entry which is preliminary data.</text>
</comment>
<gene>
    <name evidence="2" type="ORF">PIB30_042346</name>
</gene>
<evidence type="ECO:0000256" key="1">
    <source>
        <dbReference type="SAM" id="MobiDB-lite"/>
    </source>
</evidence>
<protein>
    <submittedName>
        <fullName evidence="2">Uncharacterized protein</fullName>
    </submittedName>
</protein>
<proteinExistence type="predicted"/>
<accession>A0ABU6SGU3</accession>
<dbReference type="EMBL" id="JASCZI010060655">
    <property type="protein sequence ID" value="MED6135023.1"/>
    <property type="molecule type" value="Genomic_DNA"/>
</dbReference>